<dbReference type="SUPFAM" id="SSF46894">
    <property type="entry name" value="C-terminal effector domain of the bipartite response regulators"/>
    <property type="match status" value="1"/>
</dbReference>
<evidence type="ECO:0000256" key="1">
    <source>
        <dbReference type="SAM" id="Phobius"/>
    </source>
</evidence>
<accession>A0A4R9LW44</accession>
<dbReference type="GO" id="GO:0006355">
    <property type="term" value="P:regulation of DNA-templated transcription"/>
    <property type="evidence" value="ECO:0007669"/>
    <property type="project" value="InterPro"/>
</dbReference>
<dbReference type="InterPro" id="IPR000792">
    <property type="entry name" value="Tscrpt_reg_LuxR_C"/>
</dbReference>
<dbReference type="OrthoDB" id="343383at2"/>
<keyword evidence="1" id="KW-0812">Transmembrane</keyword>
<reference evidence="2" key="1">
    <citation type="journal article" date="2019" name="PLoS Negl. Trop. Dis.">
        <title>Revisiting the worldwide diversity of Leptospira species in the environment.</title>
        <authorList>
            <person name="Vincent A.T."/>
            <person name="Schiettekatte O."/>
            <person name="Bourhy P."/>
            <person name="Veyrier F.J."/>
            <person name="Picardeau M."/>
        </authorList>
    </citation>
    <scope>NUCLEOTIDE SEQUENCE [LARGE SCALE GENOMIC DNA]</scope>
    <source>
        <strain evidence="2">201300427</strain>
    </source>
</reference>
<evidence type="ECO:0000313" key="2">
    <source>
        <dbReference type="EMBL" id="TGN16928.1"/>
    </source>
</evidence>
<feature type="transmembrane region" description="Helical" evidence="1">
    <location>
        <begin position="92"/>
        <end position="112"/>
    </location>
</feature>
<feature type="transmembrane region" description="Helical" evidence="1">
    <location>
        <begin position="62"/>
        <end position="85"/>
    </location>
</feature>
<dbReference type="InterPro" id="IPR016032">
    <property type="entry name" value="Sig_transdc_resp-reg_C-effctor"/>
</dbReference>
<feature type="transmembrane region" description="Helical" evidence="1">
    <location>
        <begin position="193"/>
        <end position="212"/>
    </location>
</feature>
<feature type="transmembrane region" description="Helical" evidence="1">
    <location>
        <begin position="132"/>
        <end position="156"/>
    </location>
</feature>
<feature type="transmembrane region" description="Helical" evidence="1">
    <location>
        <begin position="6"/>
        <end position="24"/>
    </location>
</feature>
<comment type="caution">
    <text evidence="2">The sequence shown here is derived from an EMBL/GenBank/DDBJ whole genome shotgun (WGS) entry which is preliminary data.</text>
</comment>
<dbReference type="PRINTS" id="PR00038">
    <property type="entry name" value="HTHLUXR"/>
</dbReference>
<keyword evidence="3" id="KW-1185">Reference proteome</keyword>
<evidence type="ECO:0000313" key="3">
    <source>
        <dbReference type="Proteomes" id="UP000298058"/>
    </source>
</evidence>
<dbReference type="RefSeq" id="WP_135762173.1">
    <property type="nucleotide sequence ID" value="NZ_RQHW01000082.1"/>
</dbReference>
<dbReference type="Proteomes" id="UP000298058">
    <property type="component" value="Unassembled WGS sequence"/>
</dbReference>
<gene>
    <name evidence="2" type="ORF">EHS15_18965</name>
</gene>
<sequence>MLENFFIIPLFAVFANLGCVLLNIGRDHPFHRLMLAFYFVVAIFNLSTVMLCLSQNEEQALFWWKYFNAGSWMALAPLVVGMVAFASGRNIFVLPTLIASIAAGLIFLMIQISPQSFIIGSKMNSFGMGPLLSNQGAIIGALPQLIGIGTSIYMLLRPVQWNDYFKRKFFTTAVILWWISLFANLITTSGADIPPLHPIADAIISVTLAIHLNRKSIGVPAPILFLSNLLISVSCGIVIGTLVGPYCPHLPSSEIFILAVSSLVSCAMLTFLKQRQQSALGDDTTPLSISLKEFGLSRQEIRICELIQEGHSRSFIQLVLNVSNGTLRNHLKNIYGKVLPPKKEKDTSKDQLQRLTIFLARHSGGSKNID</sequence>
<keyword evidence="1" id="KW-0472">Membrane</keyword>
<feature type="transmembrane region" description="Helical" evidence="1">
    <location>
        <begin position="255"/>
        <end position="272"/>
    </location>
</feature>
<dbReference type="Gene3D" id="1.10.10.10">
    <property type="entry name" value="Winged helix-like DNA-binding domain superfamily/Winged helix DNA-binding domain"/>
    <property type="match status" value="1"/>
</dbReference>
<dbReference type="EMBL" id="RQHW01000082">
    <property type="protein sequence ID" value="TGN16928.1"/>
    <property type="molecule type" value="Genomic_DNA"/>
</dbReference>
<feature type="transmembrane region" description="Helical" evidence="1">
    <location>
        <begin position="168"/>
        <end position="187"/>
    </location>
</feature>
<dbReference type="AlphaFoldDB" id="A0A4R9LW44"/>
<organism evidence="2 3">
    <name type="scientific">Leptospira idonii</name>
    <dbReference type="NCBI Taxonomy" id="1193500"/>
    <lineage>
        <taxon>Bacteria</taxon>
        <taxon>Pseudomonadati</taxon>
        <taxon>Spirochaetota</taxon>
        <taxon>Spirochaetia</taxon>
        <taxon>Leptospirales</taxon>
        <taxon>Leptospiraceae</taxon>
        <taxon>Leptospira</taxon>
    </lineage>
</organism>
<proteinExistence type="predicted"/>
<feature type="transmembrane region" description="Helical" evidence="1">
    <location>
        <begin position="36"/>
        <end position="56"/>
    </location>
</feature>
<dbReference type="GO" id="GO:0003677">
    <property type="term" value="F:DNA binding"/>
    <property type="evidence" value="ECO:0007669"/>
    <property type="project" value="InterPro"/>
</dbReference>
<keyword evidence="1" id="KW-1133">Transmembrane helix</keyword>
<name>A0A4R9LW44_9LEPT</name>
<dbReference type="InterPro" id="IPR036388">
    <property type="entry name" value="WH-like_DNA-bd_sf"/>
</dbReference>
<feature type="transmembrane region" description="Helical" evidence="1">
    <location>
        <begin position="224"/>
        <end position="243"/>
    </location>
</feature>
<protein>
    <submittedName>
        <fullName evidence="2">LuxR family transcriptional regulator</fullName>
    </submittedName>
</protein>